<dbReference type="EMBL" id="JBANEI010000001">
    <property type="protein sequence ID" value="MEI2680360.1"/>
    <property type="molecule type" value="Genomic_DNA"/>
</dbReference>
<name>A0ABU8DA08_ERWAP</name>
<organism evidence="1 2">
    <name type="scientific">Erwinia aphidicola</name>
    <dbReference type="NCBI Taxonomy" id="68334"/>
    <lineage>
        <taxon>Bacteria</taxon>
        <taxon>Pseudomonadati</taxon>
        <taxon>Pseudomonadota</taxon>
        <taxon>Gammaproteobacteria</taxon>
        <taxon>Enterobacterales</taxon>
        <taxon>Erwiniaceae</taxon>
        <taxon>Erwinia</taxon>
    </lineage>
</organism>
<gene>
    <name evidence="1" type="ORF">V8N49_01555</name>
</gene>
<sequence length="81" mass="8735">MSTISTSMGRYSLTAQNSGGHIKGAIAINDEGGAQLTRQEFNEHDVDDVVNNVIYPVTGGNRVIASAMREKMIEAGFEQPH</sequence>
<evidence type="ECO:0000313" key="2">
    <source>
        <dbReference type="Proteomes" id="UP001306592"/>
    </source>
</evidence>
<proteinExistence type="predicted"/>
<comment type="caution">
    <text evidence="1">The sequence shown here is derived from an EMBL/GenBank/DDBJ whole genome shotgun (WGS) entry which is preliminary data.</text>
</comment>
<protein>
    <submittedName>
        <fullName evidence="1">Uncharacterized protein</fullName>
    </submittedName>
</protein>
<dbReference type="Proteomes" id="UP001306592">
    <property type="component" value="Unassembled WGS sequence"/>
</dbReference>
<reference evidence="1 2" key="1">
    <citation type="submission" date="2024-02" db="EMBL/GenBank/DDBJ databases">
        <title>First report Erwinia aphidicola in onion in Chile.</title>
        <authorList>
            <person name="Valenzuela M."/>
            <person name="Pena M."/>
            <person name="Dutta B."/>
        </authorList>
    </citation>
    <scope>NUCLEOTIDE SEQUENCE [LARGE SCALE GENOMIC DNA]</scope>
    <source>
        <strain evidence="1 2">QCJ3A</strain>
    </source>
</reference>
<accession>A0ABU8DA08</accession>
<evidence type="ECO:0000313" key="1">
    <source>
        <dbReference type="EMBL" id="MEI2680360.1"/>
    </source>
</evidence>
<dbReference type="RefSeq" id="WP_099753374.1">
    <property type="nucleotide sequence ID" value="NZ_CAKKMT010000008.1"/>
</dbReference>
<keyword evidence="2" id="KW-1185">Reference proteome</keyword>